<protein>
    <submittedName>
        <fullName evidence="3">Uncharacterized protein</fullName>
    </submittedName>
</protein>
<dbReference type="EMBL" id="CAAALY010244277">
    <property type="protein sequence ID" value="VEL32513.1"/>
    <property type="molecule type" value="Genomic_DNA"/>
</dbReference>
<organism evidence="3 4">
    <name type="scientific">Protopolystoma xenopodis</name>
    <dbReference type="NCBI Taxonomy" id="117903"/>
    <lineage>
        <taxon>Eukaryota</taxon>
        <taxon>Metazoa</taxon>
        <taxon>Spiralia</taxon>
        <taxon>Lophotrochozoa</taxon>
        <taxon>Platyhelminthes</taxon>
        <taxon>Monogenea</taxon>
        <taxon>Polyopisthocotylea</taxon>
        <taxon>Polystomatidea</taxon>
        <taxon>Polystomatidae</taxon>
        <taxon>Protopolystoma</taxon>
    </lineage>
</organism>
<reference evidence="3" key="1">
    <citation type="submission" date="2018-11" db="EMBL/GenBank/DDBJ databases">
        <authorList>
            <consortium name="Pathogen Informatics"/>
        </authorList>
    </citation>
    <scope>NUCLEOTIDE SEQUENCE</scope>
</reference>
<gene>
    <name evidence="3" type="ORF">PXEA_LOCUS25953</name>
</gene>
<evidence type="ECO:0000313" key="3">
    <source>
        <dbReference type="EMBL" id="VEL32513.1"/>
    </source>
</evidence>
<sequence>MTAAELHGLPRPDRLRVLHLGLHTCNCSSTRKELAWLVDHARLDRLSGYLYCDLLSLPRVLPVEAGERLLGNLEARVGDAVLERTSETAELVDIRAIKTNLKRIRPPTRWHMRVSFPLFFFYRLLETACDAATELASPITFQHKADMSDNTTKSAEKSEDKPLREQIKAHHEKPTGQETNDETSQLTGPKKAGKEKSSMEENIAQFVNAEMGRPEKLSSRRELHQSQSVAHLASHGCSLLTSIVQTDRMYLTFSCITFCILIALFSTIC</sequence>
<keyword evidence="2" id="KW-0812">Transmembrane</keyword>
<feature type="region of interest" description="Disordered" evidence="1">
    <location>
        <begin position="169"/>
        <end position="199"/>
    </location>
</feature>
<accession>A0A448XAS7</accession>
<evidence type="ECO:0000256" key="1">
    <source>
        <dbReference type="SAM" id="MobiDB-lite"/>
    </source>
</evidence>
<dbReference type="AlphaFoldDB" id="A0A448XAS7"/>
<keyword evidence="2" id="KW-1133">Transmembrane helix</keyword>
<keyword evidence="2" id="KW-0472">Membrane</keyword>
<evidence type="ECO:0000313" key="4">
    <source>
        <dbReference type="Proteomes" id="UP000784294"/>
    </source>
</evidence>
<name>A0A448XAS7_9PLAT</name>
<dbReference type="Proteomes" id="UP000784294">
    <property type="component" value="Unassembled WGS sequence"/>
</dbReference>
<proteinExistence type="predicted"/>
<comment type="caution">
    <text evidence="3">The sequence shown here is derived from an EMBL/GenBank/DDBJ whole genome shotgun (WGS) entry which is preliminary data.</text>
</comment>
<keyword evidence="4" id="KW-1185">Reference proteome</keyword>
<evidence type="ECO:0000256" key="2">
    <source>
        <dbReference type="SAM" id="Phobius"/>
    </source>
</evidence>
<feature type="compositionally biased region" description="Polar residues" evidence="1">
    <location>
        <begin position="176"/>
        <end position="187"/>
    </location>
</feature>
<feature type="transmembrane region" description="Helical" evidence="2">
    <location>
        <begin position="249"/>
        <end position="268"/>
    </location>
</feature>